<gene>
    <name evidence="2" type="ORF">SELMODRAFT_43451</name>
</gene>
<dbReference type="STRING" id="88036.D8SIL9"/>
<feature type="non-terminal residue" evidence="2">
    <location>
        <position position="1"/>
    </location>
</feature>
<dbReference type="AlphaFoldDB" id="D8SIL9"/>
<evidence type="ECO:0008006" key="4">
    <source>
        <dbReference type="Google" id="ProtNLM"/>
    </source>
</evidence>
<dbReference type="InParanoid" id="D8SIL9"/>
<feature type="transmembrane region" description="Helical" evidence="1">
    <location>
        <begin position="147"/>
        <end position="168"/>
    </location>
</feature>
<feature type="transmembrane region" description="Helical" evidence="1">
    <location>
        <begin position="21"/>
        <end position="45"/>
    </location>
</feature>
<dbReference type="PANTHER" id="PTHR31045">
    <property type="entry name" value="PLAC8 FAMILY PROTEIN-RELATED"/>
    <property type="match status" value="1"/>
</dbReference>
<dbReference type="Gramene" id="EFJ15522">
    <property type="protein sequence ID" value="EFJ15522"/>
    <property type="gene ID" value="SELMODRAFT_43451"/>
</dbReference>
<reference evidence="2 3" key="1">
    <citation type="journal article" date="2011" name="Science">
        <title>The Selaginella genome identifies genetic changes associated with the evolution of vascular plants.</title>
        <authorList>
            <person name="Banks J.A."/>
            <person name="Nishiyama T."/>
            <person name="Hasebe M."/>
            <person name="Bowman J.L."/>
            <person name="Gribskov M."/>
            <person name="dePamphilis C."/>
            <person name="Albert V.A."/>
            <person name="Aono N."/>
            <person name="Aoyama T."/>
            <person name="Ambrose B.A."/>
            <person name="Ashton N.W."/>
            <person name="Axtell M.J."/>
            <person name="Barker E."/>
            <person name="Barker M.S."/>
            <person name="Bennetzen J.L."/>
            <person name="Bonawitz N.D."/>
            <person name="Chapple C."/>
            <person name="Cheng C."/>
            <person name="Correa L.G."/>
            <person name="Dacre M."/>
            <person name="DeBarry J."/>
            <person name="Dreyer I."/>
            <person name="Elias M."/>
            <person name="Engstrom E.M."/>
            <person name="Estelle M."/>
            <person name="Feng L."/>
            <person name="Finet C."/>
            <person name="Floyd S.K."/>
            <person name="Frommer W.B."/>
            <person name="Fujita T."/>
            <person name="Gramzow L."/>
            <person name="Gutensohn M."/>
            <person name="Harholt J."/>
            <person name="Hattori M."/>
            <person name="Heyl A."/>
            <person name="Hirai T."/>
            <person name="Hiwatashi Y."/>
            <person name="Ishikawa M."/>
            <person name="Iwata M."/>
            <person name="Karol K.G."/>
            <person name="Koehler B."/>
            <person name="Kolukisaoglu U."/>
            <person name="Kubo M."/>
            <person name="Kurata T."/>
            <person name="Lalonde S."/>
            <person name="Li K."/>
            <person name="Li Y."/>
            <person name="Litt A."/>
            <person name="Lyons E."/>
            <person name="Manning G."/>
            <person name="Maruyama T."/>
            <person name="Michael T.P."/>
            <person name="Mikami K."/>
            <person name="Miyazaki S."/>
            <person name="Morinaga S."/>
            <person name="Murata T."/>
            <person name="Mueller-Roeber B."/>
            <person name="Nelson D.R."/>
            <person name="Obara M."/>
            <person name="Oguri Y."/>
            <person name="Olmstead R.G."/>
            <person name="Onodera N."/>
            <person name="Petersen B.L."/>
            <person name="Pils B."/>
            <person name="Prigge M."/>
            <person name="Rensing S.A."/>
            <person name="Riano-Pachon D.M."/>
            <person name="Roberts A.W."/>
            <person name="Sato Y."/>
            <person name="Scheller H.V."/>
            <person name="Schulz B."/>
            <person name="Schulz C."/>
            <person name="Shakirov E.V."/>
            <person name="Shibagaki N."/>
            <person name="Shinohara N."/>
            <person name="Shippen D.E."/>
            <person name="Soerensen I."/>
            <person name="Sotooka R."/>
            <person name="Sugimoto N."/>
            <person name="Sugita M."/>
            <person name="Sumikawa N."/>
            <person name="Tanurdzic M."/>
            <person name="Theissen G."/>
            <person name="Ulvskov P."/>
            <person name="Wakazuki S."/>
            <person name="Weng J.K."/>
            <person name="Willats W.W."/>
            <person name="Wipf D."/>
            <person name="Wolf P.G."/>
            <person name="Yang L."/>
            <person name="Zimmer A.D."/>
            <person name="Zhu Q."/>
            <person name="Mitros T."/>
            <person name="Hellsten U."/>
            <person name="Loque D."/>
            <person name="Otillar R."/>
            <person name="Salamov A."/>
            <person name="Schmutz J."/>
            <person name="Shapiro H."/>
            <person name="Lindquist E."/>
            <person name="Lucas S."/>
            <person name="Rokhsar D."/>
            <person name="Grigoriev I.V."/>
        </authorList>
    </citation>
    <scope>NUCLEOTIDE SEQUENCE [LARGE SCALE GENOMIC DNA]</scope>
</reference>
<sequence>EIRWKIMKNYAMEWLKNPKNLALLVWILAVAVSGAILFMVMTGMLNHAIPKKSSRDAYFEVNNQILNALFTLMCLYLHPQRFLHLYQLHRWNRSDVLALRKIYCKDGLRKPHEWGHMLVVVILLHLNCFSQYALCGLNWGYRRSERPAIGVAVCLAAAIGCAAAAGIYNTLSPLGRDYVQDEEAGQLHLHEDLEADARPSSIGRTGGRFYSLLERRKSFASRDGKLVERPEWQGGVLDCCMDREVALMSTLCGFCVFGWNMDRLGFGNRFVHIATFLLICSAPYWIFLLAAGNIDNRYVRQGLGFAGIVLCVFGLMYGGFWRIKMRTTFGLPGQRWCCGQPNMTDCALWMFCSLCSLCQEVRTAARYDVRDDKF</sequence>
<keyword evidence="1" id="KW-0472">Membrane</keyword>
<name>D8SIL9_SELML</name>
<dbReference type="PANTHER" id="PTHR31045:SF30">
    <property type="entry name" value="PLAC8 FAMILY PROTEIN"/>
    <property type="match status" value="1"/>
</dbReference>
<proteinExistence type="predicted"/>
<dbReference type="Pfam" id="PF04749">
    <property type="entry name" value="PLAC8"/>
    <property type="match status" value="1"/>
</dbReference>
<dbReference type="GO" id="GO:0009975">
    <property type="term" value="F:cyclase activity"/>
    <property type="evidence" value="ECO:0000318"/>
    <property type="project" value="GO_Central"/>
</dbReference>
<dbReference type="Pfam" id="PF11204">
    <property type="entry name" value="DUF2985"/>
    <property type="match status" value="1"/>
</dbReference>
<dbReference type="KEGG" id="smo:SELMODRAFT_43451"/>
<dbReference type="HOGENOM" id="CLU_018900_2_0_1"/>
<feature type="transmembrane region" description="Helical" evidence="1">
    <location>
        <begin position="270"/>
        <end position="291"/>
    </location>
</feature>
<keyword evidence="1" id="KW-0812">Transmembrane</keyword>
<keyword evidence="1" id="KW-1133">Transmembrane helix</keyword>
<protein>
    <recommendedName>
        <fullName evidence="4">PLAC8 family protein</fullName>
    </recommendedName>
</protein>
<dbReference type="OrthoDB" id="6407410at2759"/>
<dbReference type="FunCoup" id="D8SIL9">
    <property type="interactions" value="2137"/>
</dbReference>
<keyword evidence="3" id="KW-1185">Reference proteome</keyword>
<evidence type="ECO:0000313" key="2">
    <source>
        <dbReference type="EMBL" id="EFJ15522.1"/>
    </source>
</evidence>
<dbReference type="InterPro" id="IPR006461">
    <property type="entry name" value="PLAC_motif_containing"/>
</dbReference>
<evidence type="ECO:0000313" key="3">
    <source>
        <dbReference type="Proteomes" id="UP000001514"/>
    </source>
</evidence>
<dbReference type="Proteomes" id="UP000001514">
    <property type="component" value="Unassembled WGS sequence"/>
</dbReference>
<dbReference type="NCBIfam" id="TIGR01571">
    <property type="entry name" value="A_thal_Cys_rich"/>
    <property type="match status" value="1"/>
</dbReference>
<organism evidence="3">
    <name type="scientific">Selaginella moellendorffii</name>
    <name type="common">Spikemoss</name>
    <dbReference type="NCBI Taxonomy" id="88036"/>
    <lineage>
        <taxon>Eukaryota</taxon>
        <taxon>Viridiplantae</taxon>
        <taxon>Streptophyta</taxon>
        <taxon>Embryophyta</taxon>
        <taxon>Tracheophyta</taxon>
        <taxon>Lycopodiopsida</taxon>
        <taxon>Selaginellales</taxon>
        <taxon>Selaginellaceae</taxon>
        <taxon>Selaginella</taxon>
    </lineage>
</organism>
<feature type="non-terminal residue" evidence="2">
    <location>
        <position position="374"/>
    </location>
</feature>
<dbReference type="eggNOG" id="ENOG502QQ0U">
    <property type="taxonomic scope" value="Eukaryota"/>
</dbReference>
<feature type="transmembrane region" description="Helical" evidence="1">
    <location>
        <begin position="303"/>
        <end position="321"/>
    </location>
</feature>
<accession>D8SIL9</accession>
<dbReference type="EMBL" id="GL377622">
    <property type="protein sequence ID" value="EFJ15522.1"/>
    <property type="molecule type" value="Genomic_DNA"/>
</dbReference>
<dbReference type="InterPro" id="IPR021369">
    <property type="entry name" value="DUF2985"/>
</dbReference>
<dbReference type="GO" id="GO:0051762">
    <property type="term" value="P:sesquiterpene biosynthetic process"/>
    <property type="evidence" value="ECO:0000318"/>
    <property type="project" value="GO_Central"/>
</dbReference>
<dbReference type="OMA" id="PAYNFCF"/>
<feature type="transmembrane region" description="Helical" evidence="1">
    <location>
        <begin position="118"/>
        <end position="141"/>
    </location>
</feature>
<evidence type="ECO:0000256" key="1">
    <source>
        <dbReference type="SAM" id="Phobius"/>
    </source>
</evidence>